<dbReference type="Gene3D" id="3.40.50.200">
    <property type="entry name" value="Peptidase S8/S53 domain"/>
    <property type="match status" value="1"/>
</dbReference>
<dbReference type="InterPro" id="IPR015500">
    <property type="entry name" value="Peptidase_S8_subtilisin-rel"/>
</dbReference>
<name>A0A1E7DPH0_9BACI</name>
<dbReference type="PROSITE" id="PS00137">
    <property type="entry name" value="SUBTILASE_HIS"/>
    <property type="match status" value="1"/>
</dbReference>
<dbReference type="PROSITE" id="PS51892">
    <property type="entry name" value="SUBTILASE"/>
    <property type="match status" value="1"/>
</dbReference>
<feature type="domain" description="BIG2" evidence="14">
    <location>
        <begin position="462"/>
        <end position="542"/>
    </location>
</feature>
<feature type="active site" description="Charge relay system" evidence="10 11">
    <location>
        <position position="155"/>
    </location>
</feature>
<dbReference type="EMBL" id="MAMP01000021">
    <property type="protein sequence ID" value="OES44971.1"/>
    <property type="molecule type" value="Genomic_DNA"/>
</dbReference>
<dbReference type="GO" id="GO:0046872">
    <property type="term" value="F:metal ion binding"/>
    <property type="evidence" value="ECO:0007669"/>
    <property type="project" value="UniProtKB-KW"/>
</dbReference>
<evidence type="ECO:0000256" key="2">
    <source>
        <dbReference type="ARBA" id="ARBA00004613"/>
    </source>
</evidence>
<dbReference type="Gene3D" id="3.30.70.80">
    <property type="entry name" value="Peptidase S8 propeptide/proteinase inhibitor I9"/>
    <property type="match status" value="1"/>
</dbReference>
<protein>
    <recommendedName>
        <fullName evidence="14">BIG2 domain-containing protein</fullName>
    </recommendedName>
</protein>
<dbReference type="Proteomes" id="UP000095658">
    <property type="component" value="Unassembled WGS sequence"/>
</dbReference>
<feature type="domain" description="BIG2" evidence="14">
    <location>
        <begin position="376"/>
        <end position="460"/>
    </location>
</feature>
<organism evidence="15 16">
    <name type="scientific">Domibacillus iocasae</name>
    <dbReference type="NCBI Taxonomy" id="1714016"/>
    <lineage>
        <taxon>Bacteria</taxon>
        <taxon>Bacillati</taxon>
        <taxon>Bacillota</taxon>
        <taxon>Bacilli</taxon>
        <taxon>Bacillales</taxon>
        <taxon>Bacillaceae</taxon>
        <taxon>Domibacillus</taxon>
    </lineage>
</organism>
<dbReference type="PROSITE" id="PS00138">
    <property type="entry name" value="SUBTILASE_SER"/>
    <property type="match status" value="1"/>
</dbReference>
<evidence type="ECO:0000313" key="15">
    <source>
        <dbReference type="EMBL" id="OES44971.1"/>
    </source>
</evidence>
<keyword evidence="13" id="KW-0732">Signal</keyword>
<dbReference type="SUPFAM" id="SSF49373">
    <property type="entry name" value="Invasin/intimin cell-adhesion fragments"/>
    <property type="match status" value="2"/>
</dbReference>
<keyword evidence="4" id="KW-0964">Secreted</keyword>
<evidence type="ECO:0000256" key="9">
    <source>
        <dbReference type="ARBA" id="ARBA00022837"/>
    </source>
</evidence>
<dbReference type="InterPro" id="IPR000209">
    <property type="entry name" value="Peptidase_S8/S53_dom"/>
</dbReference>
<dbReference type="InterPro" id="IPR037045">
    <property type="entry name" value="S8pro/Inhibitor_I9_sf"/>
</dbReference>
<evidence type="ECO:0000259" key="14">
    <source>
        <dbReference type="SMART" id="SM00635"/>
    </source>
</evidence>
<dbReference type="Gene3D" id="2.60.40.1080">
    <property type="match status" value="3"/>
</dbReference>
<evidence type="ECO:0000256" key="3">
    <source>
        <dbReference type="ARBA" id="ARBA00011073"/>
    </source>
</evidence>
<evidence type="ECO:0000313" key="16">
    <source>
        <dbReference type="Proteomes" id="UP000095658"/>
    </source>
</evidence>
<reference evidence="15 16" key="1">
    <citation type="submission" date="2016-06" db="EMBL/GenBank/DDBJ databases">
        <title>Domibacillus iocasae genome sequencing.</title>
        <authorList>
            <person name="Verma A."/>
            <person name="Pal Y."/>
            <person name="Ojha A.K."/>
            <person name="Krishnamurthi S."/>
        </authorList>
    </citation>
    <scope>NUCLEOTIDE SEQUENCE [LARGE SCALE GENOMIC DNA]</scope>
    <source>
        <strain evidence="15 16">DSM 29979</strain>
    </source>
</reference>
<evidence type="ECO:0000256" key="7">
    <source>
        <dbReference type="ARBA" id="ARBA00022801"/>
    </source>
</evidence>
<comment type="similarity">
    <text evidence="3 11 12">Belongs to the peptidase S8 family.</text>
</comment>
<accession>A0A1E7DPH0</accession>
<dbReference type="AlphaFoldDB" id="A0A1E7DPH0"/>
<evidence type="ECO:0000256" key="1">
    <source>
        <dbReference type="ARBA" id="ARBA00001913"/>
    </source>
</evidence>
<evidence type="ECO:0000256" key="6">
    <source>
        <dbReference type="ARBA" id="ARBA00022723"/>
    </source>
</evidence>
<comment type="subcellular location">
    <subcellularLocation>
        <location evidence="2">Secreted</location>
    </subcellularLocation>
</comment>
<evidence type="ECO:0000256" key="11">
    <source>
        <dbReference type="PROSITE-ProRule" id="PRU01240"/>
    </source>
</evidence>
<dbReference type="PROSITE" id="PS00136">
    <property type="entry name" value="SUBTILASE_ASP"/>
    <property type="match status" value="1"/>
</dbReference>
<evidence type="ECO:0000256" key="13">
    <source>
        <dbReference type="SAM" id="SignalP"/>
    </source>
</evidence>
<dbReference type="GO" id="GO:0004252">
    <property type="term" value="F:serine-type endopeptidase activity"/>
    <property type="evidence" value="ECO:0007669"/>
    <property type="project" value="UniProtKB-UniRule"/>
</dbReference>
<dbReference type="Pfam" id="PF00082">
    <property type="entry name" value="Peptidase_S8"/>
    <property type="match status" value="1"/>
</dbReference>
<evidence type="ECO:0000256" key="4">
    <source>
        <dbReference type="ARBA" id="ARBA00022525"/>
    </source>
</evidence>
<feature type="signal peptide" evidence="13">
    <location>
        <begin position="1"/>
        <end position="25"/>
    </location>
</feature>
<dbReference type="InterPro" id="IPR023827">
    <property type="entry name" value="Peptidase_S8_Asp-AS"/>
</dbReference>
<feature type="active site" description="Charge relay system" evidence="10 11">
    <location>
        <position position="313"/>
    </location>
</feature>
<proteinExistence type="inferred from homology"/>
<keyword evidence="6" id="KW-0479">Metal-binding</keyword>
<dbReference type="PANTHER" id="PTHR43806:SF11">
    <property type="entry name" value="CEREVISIN-RELATED"/>
    <property type="match status" value="1"/>
</dbReference>
<keyword evidence="16" id="KW-1185">Reference proteome</keyword>
<keyword evidence="8 11" id="KW-0720">Serine protease</keyword>
<dbReference type="SMART" id="SM00635">
    <property type="entry name" value="BID_2"/>
    <property type="match status" value="2"/>
</dbReference>
<dbReference type="InterPro" id="IPR036852">
    <property type="entry name" value="Peptidase_S8/S53_dom_sf"/>
</dbReference>
<dbReference type="PRINTS" id="PR00723">
    <property type="entry name" value="SUBTILISIN"/>
</dbReference>
<keyword evidence="7 11" id="KW-0378">Hydrolase</keyword>
<evidence type="ECO:0000256" key="12">
    <source>
        <dbReference type="RuleBase" id="RU003355"/>
    </source>
</evidence>
<keyword evidence="5 11" id="KW-0645">Protease</keyword>
<dbReference type="SUPFAM" id="SSF54897">
    <property type="entry name" value="Protease propeptides/inhibitors"/>
    <property type="match status" value="1"/>
</dbReference>
<comment type="caution">
    <text evidence="15">The sequence shown here is derived from an EMBL/GenBank/DDBJ whole genome shotgun (WGS) entry which is preliminary data.</text>
</comment>
<dbReference type="PANTHER" id="PTHR43806">
    <property type="entry name" value="PEPTIDASE S8"/>
    <property type="match status" value="1"/>
</dbReference>
<gene>
    <name evidence="15" type="ORF">BA724_06825</name>
</gene>
<dbReference type="OrthoDB" id="9798386at2"/>
<evidence type="ECO:0000256" key="10">
    <source>
        <dbReference type="PIRSR" id="PIRSR615500-1"/>
    </source>
</evidence>
<keyword evidence="9" id="KW-0106">Calcium</keyword>
<dbReference type="InterPro" id="IPR023828">
    <property type="entry name" value="Peptidase_S8_Ser-AS"/>
</dbReference>
<feature type="active site" description="Charge relay system" evidence="10 11">
    <location>
        <position position="125"/>
    </location>
</feature>
<dbReference type="RefSeq" id="WP_069938593.1">
    <property type="nucleotide sequence ID" value="NZ_MAMP01000021.1"/>
</dbReference>
<dbReference type="InterPro" id="IPR022398">
    <property type="entry name" value="Peptidase_S8_His-AS"/>
</dbReference>
<sequence length="627" mass="65186">MKKAVASLLITGLVIASFGPNAVLAVPEEEQKVIVVFDEKVDKKVIAQAEGEIHQVFKQLPIASVTLPADEVQQLKRDEDVVRVEKDIVVHTSAQRLDWGIQATNVPISWNAGLTGKGVKIAVVDTGIAAHSDLAVAGGTSFVPYTTSYEDDDGHGTHVAGIIGAEDNGFGTKGVAPDADLYAVKSLNKDGSGNLSSIIAGIDWAITNKMNIINLSLGTQTHSAAFQSMVDKAYANGILVVAAAGNDGSVSGIDDTVDYPARYNSAIAVGAVDASLNRPSFSSTGSAVEIAAPGQSIVAPYLNNGYARMSGTSMAAPYVSGILALMKQANPAAGHIRLRAMLAEASKDLGPTGRDSSFGYGLMQAYPAQAVQSAPAVSPVATKLNANVSSVYALPGETKAVSITASYANGQKADRTKEAVWTSSNPDVATVEGGIITVHQFGRAVIRAAEGGKTVKVAVDSTVRAITASTTRVMGKPQETKSVQLTAMLANRSKVDVTEAVQWKTENDKVATVNKGAVTIQNYGKTSIVASFGGKTTKIAVDASVKSLTAGTKKVAGKPGTSQKTVVTALLSNGQKTDVSHLVTWKVLNPNVAAVKDGVITIKQYGKTYATLSFMGKSVNILIESKK</sequence>
<evidence type="ECO:0000256" key="8">
    <source>
        <dbReference type="ARBA" id="ARBA00022825"/>
    </source>
</evidence>
<comment type="cofactor">
    <cofactor evidence="1">
        <name>Ca(2+)</name>
        <dbReference type="ChEBI" id="CHEBI:29108"/>
    </cofactor>
</comment>
<feature type="chain" id="PRO_5009191471" description="BIG2 domain-containing protein" evidence="13">
    <location>
        <begin position="26"/>
        <end position="627"/>
    </location>
</feature>
<dbReference type="InterPro" id="IPR050131">
    <property type="entry name" value="Peptidase_S8_subtilisin-like"/>
</dbReference>
<dbReference type="GO" id="GO:0006508">
    <property type="term" value="P:proteolysis"/>
    <property type="evidence" value="ECO:0007669"/>
    <property type="project" value="UniProtKB-KW"/>
</dbReference>
<dbReference type="CDD" id="cd07477">
    <property type="entry name" value="Peptidases_S8_Subtilisin_subset"/>
    <property type="match status" value="1"/>
</dbReference>
<dbReference type="SUPFAM" id="SSF52743">
    <property type="entry name" value="Subtilisin-like"/>
    <property type="match status" value="1"/>
</dbReference>
<dbReference type="InterPro" id="IPR003343">
    <property type="entry name" value="Big_2"/>
</dbReference>
<evidence type="ECO:0000256" key="5">
    <source>
        <dbReference type="ARBA" id="ARBA00022670"/>
    </source>
</evidence>
<dbReference type="STRING" id="1714016.BA724_06825"/>
<dbReference type="InterPro" id="IPR034202">
    <property type="entry name" value="Subtilisin_Carlsberg-like"/>
</dbReference>
<dbReference type="GO" id="GO:0005576">
    <property type="term" value="C:extracellular region"/>
    <property type="evidence" value="ECO:0007669"/>
    <property type="project" value="UniProtKB-SubCell"/>
</dbReference>
<dbReference type="InterPro" id="IPR008964">
    <property type="entry name" value="Invasin/intimin_cell_adhesion"/>
</dbReference>